<evidence type="ECO:0000256" key="1">
    <source>
        <dbReference type="ARBA" id="ARBA00023157"/>
    </source>
</evidence>
<keyword evidence="2" id="KW-1133">Transmembrane helix</keyword>
<proteinExistence type="predicted"/>
<accession>A0A7K6LQL1</accession>
<feature type="non-terminal residue" evidence="3">
    <location>
        <position position="1"/>
    </location>
</feature>
<reference evidence="3 4" key="1">
    <citation type="submission" date="2019-09" db="EMBL/GenBank/DDBJ databases">
        <title>Bird 10,000 Genomes (B10K) Project - Family phase.</title>
        <authorList>
            <person name="Zhang G."/>
        </authorList>
    </citation>
    <scope>NUCLEOTIDE SEQUENCE [LARGE SCALE GENOMIC DNA]</scope>
    <source>
        <strain evidence="3">B10K-DU-029-77</strain>
    </source>
</reference>
<evidence type="ECO:0000313" key="4">
    <source>
        <dbReference type="Proteomes" id="UP000534626"/>
    </source>
</evidence>
<dbReference type="AlphaFoldDB" id="A0A7K6LQL1"/>
<dbReference type="OrthoDB" id="8949317at2759"/>
<dbReference type="PANTHER" id="PTHR10424:SF73">
    <property type="entry name" value="ENDOGENOUS RETROVIRUS GROUP FC1 ENV POLYPROTEIN-RELATED"/>
    <property type="match status" value="1"/>
</dbReference>
<keyword evidence="1" id="KW-1015">Disulfide bond</keyword>
<sequence>LGEEGRICTVINTSCCSYVDLNKQIDTDLQTIWDKMRTLHQITLDDTSWGFEAVWDKLTAWLPNSSWLKQLFVIVICIIALLFSVCISSYCCMMLCTWNRDAYAQWQKHKLRSKVEKGTYFQDM</sequence>
<dbReference type="PANTHER" id="PTHR10424">
    <property type="entry name" value="VIRAL ENVELOPE PROTEIN"/>
    <property type="match status" value="1"/>
</dbReference>
<dbReference type="EMBL" id="VZRV01009815">
    <property type="protein sequence ID" value="NWW27250.1"/>
    <property type="molecule type" value="Genomic_DNA"/>
</dbReference>
<keyword evidence="2" id="KW-0472">Membrane</keyword>
<protein>
    <submittedName>
        <fullName evidence="3">ERVV2 protein</fullName>
    </submittedName>
</protein>
<keyword evidence="2" id="KW-0812">Transmembrane</keyword>
<dbReference type="InterPro" id="IPR018154">
    <property type="entry name" value="TLV/ENV_coat_polyprotein"/>
</dbReference>
<gene>
    <name evidence="3" type="primary">Ervv2_6</name>
    <name evidence="3" type="ORF">FALFRO_R16120</name>
</gene>
<keyword evidence="4" id="KW-1185">Reference proteome</keyword>
<comment type="caution">
    <text evidence="3">The sequence shown here is derived from an EMBL/GenBank/DDBJ whole genome shotgun (WGS) entry which is preliminary data.</text>
</comment>
<evidence type="ECO:0000256" key="2">
    <source>
        <dbReference type="SAM" id="Phobius"/>
    </source>
</evidence>
<name>A0A7K6LQL1_9CORV</name>
<organism evidence="3 4">
    <name type="scientific">Falcunculus frontatus</name>
    <name type="common">Eastern shriketit</name>
    <dbReference type="NCBI Taxonomy" id="254539"/>
    <lineage>
        <taxon>Eukaryota</taxon>
        <taxon>Metazoa</taxon>
        <taxon>Chordata</taxon>
        <taxon>Craniata</taxon>
        <taxon>Vertebrata</taxon>
        <taxon>Euteleostomi</taxon>
        <taxon>Archelosauria</taxon>
        <taxon>Archosauria</taxon>
        <taxon>Dinosauria</taxon>
        <taxon>Saurischia</taxon>
        <taxon>Theropoda</taxon>
        <taxon>Coelurosauria</taxon>
        <taxon>Aves</taxon>
        <taxon>Neognathae</taxon>
        <taxon>Neoaves</taxon>
        <taxon>Telluraves</taxon>
        <taxon>Australaves</taxon>
        <taxon>Passeriformes</taxon>
        <taxon>Corvoidea</taxon>
        <taxon>Pachycephalidae</taxon>
        <taxon>Falcunculus</taxon>
    </lineage>
</organism>
<dbReference type="Proteomes" id="UP000534626">
    <property type="component" value="Unassembled WGS sequence"/>
</dbReference>
<feature type="transmembrane region" description="Helical" evidence="2">
    <location>
        <begin position="71"/>
        <end position="98"/>
    </location>
</feature>
<evidence type="ECO:0000313" key="3">
    <source>
        <dbReference type="EMBL" id="NWW27250.1"/>
    </source>
</evidence>
<dbReference type="Gene3D" id="1.10.287.210">
    <property type="match status" value="1"/>
</dbReference>
<feature type="non-terminal residue" evidence="3">
    <location>
        <position position="124"/>
    </location>
</feature>